<dbReference type="Proteomes" id="UP000271241">
    <property type="component" value="Unassembled WGS sequence"/>
</dbReference>
<proteinExistence type="predicted"/>
<reference evidence="2" key="1">
    <citation type="journal article" date="2018" name="Nat. Microbiol.">
        <title>Leveraging single-cell genomics to expand the fungal tree of life.</title>
        <authorList>
            <person name="Ahrendt S.R."/>
            <person name="Quandt C.A."/>
            <person name="Ciobanu D."/>
            <person name="Clum A."/>
            <person name="Salamov A."/>
            <person name="Andreopoulos B."/>
            <person name="Cheng J.F."/>
            <person name="Woyke T."/>
            <person name="Pelin A."/>
            <person name="Henrissat B."/>
            <person name="Reynolds N.K."/>
            <person name="Benny G.L."/>
            <person name="Smith M.E."/>
            <person name="James T.Y."/>
            <person name="Grigoriev I.V."/>
        </authorList>
    </citation>
    <scope>NUCLEOTIDE SEQUENCE [LARGE SCALE GENOMIC DNA]</scope>
    <source>
        <strain evidence="2">RSA 1356</strain>
    </source>
</reference>
<organism evidence="1 2">
    <name type="scientific">Thamnocephalis sphaerospora</name>
    <dbReference type="NCBI Taxonomy" id="78915"/>
    <lineage>
        <taxon>Eukaryota</taxon>
        <taxon>Fungi</taxon>
        <taxon>Fungi incertae sedis</taxon>
        <taxon>Zoopagomycota</taxon>
        <taxon>Zoopagomycotina</taxon>
        <taxon>Zoopagomycetes</taxon>
        <taxon>Zoopagales</taxon>
        <taxon>Sigmoideomycetaceae</taxon>
        <taxon>Thamnocephalis</taxon>
    </lineage>
</organism>
<dbReference type="AlphaFoldDB" id="A0A4P9XJ58"/>
<evidence type="ECO:0008006" key="3">
    <source>
        <dbReference type="Google" id="ProtNLM"/>
    </source>
</evidence>
<name>A0A4P9XJ58_9FUNG</name>
<accession>A0A4P9XJ58</accession>
<sequence length="487" mass="55820">MNRVPAEIVYRIVYVSDDEEALVALAATSRWLHACVAAQRKLWRRRFERDFPRQDENELRWLQLYARTHLADRLFAEKQQEVLLPTDELLDWFHAYCSRRATEYRWRHGLYTVQQAKQVAGICVGGIRLQSIIITSRATRDMRVLSQRILAPQQRPIWITEQLCWDGVDAENMLVTEERYSDEYLVIAVEARSMAMSVGSTNASLYVWHLNALHLPPRLIMRRFMGSISLYKNWLVVRKHFMSGGAPSITLVFDLAKNTARPGIIEGGASKLHIQQVTKDNVRLLWRDKIKAKESHAMVSWRLWDFTPDRAPPTHCPTIYKAQFYANDSRLETCRVDDSRFAMFSRTSWNRSADTTLPTIALMEIMESDTGTTIKEKWSTAQELTSIEPIVSRDMLLVTLPSEKYMLLNLSDGSPIHDISIATLDCWSGNGLYPLRSQWTNMAEKITLERLKGDPDLASIGVKTFSASSNAMLIFVDDIPAAADFSL</sequence>
<gene>
    <name evidence="1" type="ORF">THASP1DRAFT_32931</name>
</gene>
<dbReference type="EMBL" id="KZ993209">
    <property type="protein sequence ID" value="RKP05230.1"/>
    <property type="molecule type" value="Genomic_DNA"/>
</dbReference>
<keyword evidence="2" id="KW-1185">Reference proteome</keyword>
<evidence type="ECO:0000313" key="2">
    <source>
        <dbReference type="Proteomes" id="UP000271241"/>
    </source>
</evidence>
<protein>
    <recommendedName>
        <fullName evidence="3">F-box domain-containing protein</fullName>
    </recommendedName>
</protein>
<dbReference type="OrthoDB" id="10549695at2759"/>
<evidence type="ECO:0000313" key="1">
    <source>
        <dbReference type="EMBL" id="RKP05230.1"/>
    </source>
</evidence>